<dbReference type="SUPFAM" id="SSF69000">
    <property type="entry name" value="FAD-dependent thiol oxidase"/>
    <property type="match status" value="1"/>
</dbReference>
<organism evidence="8 9">
    <name type="scientific">Wallemia mellicola</name>
    <dbReference type="NCBI Taxonomy" id="1708541"/>
    <lineage>
        <taxon>Eukaryota</taxon>
        <taxon>Fungi</taxon>
        <taxon>Dikarya</taxon>
        <taxon>Basidiomycota</taxon>
        <taxon>Wallemiomycotina</taxon>
        <taxon>Wallemiomycetes</taxon>
        <taxon>Wallemiales</taxon>
        <taxon>Wallemiaceae</taxon>
        <taxon>Wallemia</taxon>
    </lineage>
</organism>
<keyword evidence="6" id="KW-0472">Membrane</keyword>
<evidence type="ECO:0000256" key="4">
    <source>
        <dbReference type="ARBA" id="ARBA00023002"/>
    </source>
</evidence>
<evidence type="ECO:0000256" key="6">
    <source>
        <dbReference type="RuleBase" id="RU371123"/>
    </source>
</evidence>
<evidence type="ECO:0000313" key="8">
    <source>
        <dbReference type="EMBL" id="TIC65337.1"/>
    </source>
</evidence>
<dbReference type="AlphaFoldDB" id="A0A4T0M0D4"/>
<keyword evidence="4 6" id="KW-0560">Oxidoreductase</keyword>
<keyword evidence="2 6" id="KW-0285">Flavoprotein</keyword>
<evidence type="ECO:0000313" key="9">
    <source>
        <dbReference type="Proteomes" id="UP000310708"/>
    </source>
</evidence>
<dbReference type="FunFam" id="1.20.120.310:FF:000002">
    <property type="entry name" value="Sulfhydryl oxidase"/>
    <property type="match status" value="1"/>
</dbReference>
<dbReference type="PROSITE" id="PS51324">
    <property type="entry name" value="ERV_ALR"/>
    <property type="match status" value="1"/>
</dbReference>
<keyword evidence="3 6" id="KW-0274">FAD</keyword>
<comment type="caution">
    <text evidence="8">The sequence shown here is derived from an EMBL/GenBank/DDBJ whole genome shotgun (WGS) entry which is preliminary data.</text>
</comment>
<accession>A0A4T0M0D4</accession>
<dbReference type="InterPro" id="IPR036774">
    <property type="entry name" value="ERV/ALR_sulphydryl_oxid_sf"/>
</dbReference>
<evidence type="ECO:0000259" key="7">
    <source>
        <dbReference type="PROSITE" id="PS51324"/>
    </source>
</evidence>
<gene>
    <name evidence="8" type="ORF">E3Q01_02184</name>
</gene>
<keyword evidence="6" id="KW-0812">Transmembrane</keyword>
<dbReference type="GO" id="GO:0050660">
    <property type="term" value="F:flavin adenine dinucleotide binding"/>
    <property type="evidence" value="ECO:0007669"/>
    <property type="project" value="TreeGrafter"/>
</dbReference>
<dbReference type="Proteomes" id="UP000310708">
    <property type="component" value="Unassembled WGS sequence"/>
</dbReference>
<keyword evidence="6" id="KW-1133">Transmembrane helix</keyword>
<dbReference type="Pfam" id="PF04777">
    <property type="entry name" value="Evr1_Alr"/>
    <property type="match status" value="1"/>
</dbReference>
<proteinExistence type="predicted"/>
<evidence type="ECO:0000256" key="2">
    <source>
        <dbReference type="ARBA" id="ARBA00022630"/>
    </source>
</evidence>
<dbReference type="Gene3D" id="1.20.120.310">
    <property type="entry name" value="ERV/ALR sulfhydryl oxidase domain"/>
    <property type="match status" value="1"/>
</dbReference>
<feature type="transmembrane region" description="Helical" evidence="6">
    <location>
        <begin position="7"/>
        <end position="26"/>
    </location>
</feature>
<sequence length="155" mass="17879">MNFARKLIAAVSIIIISITIYLIHLVQPFELKFIKKATAPHDTYKADLGHSSWKLLHHLTLRFPEHPTHEESKKLEQFFYLFSELYPCDECSHHFQQILSKFPPQTSSNHDASSWLCGMHNLVNQRLNKPSFDCSTLSDHFDCDCSLESDLSSSD</sequence>
<dbReference type="GO" id="GO:0016971">
    <property type="term" value="F:flavin-dependent sulfhydryl oxidase activity"/>
    <property type="evidence" value="ECO:0007669"/>
    <property type="project" value="InterPro"/>
</dbReference>
<name>A0A4T0M0D4_9BASI</name>
<dbReference type="EC" id="1.8.3.2" evidence="6"/>
<dbReference type="InterPro" id="IPR039799">
    <property type="entry name" value="ALR/ERV"/>
</dbReference>
<feature type="domain" description="ERV/ALR sulfhydryl oxidase" evidence="7">
    <location>
        <begin position="39"/>
        <end position="141"/>
    </location>
</feature>
<comment type="catalytic activity">
    <reaction evidence="6">
        <text>2 R'C(R)SH + O2 = R'C(R)S-S(R)CR' + H2O2</text>
        <dbReference type="Rhea" id="RHEA:17357"/>
        <dbReference type="ChEBI" id="CHEBI:15379"/>
        <dbReference type="ChEBI" id="CHEBI:16240"/>
        <dbReference type="ChEBI" id="CHEBI:16520"/>
        <dbReference type="ChEBI" id="CHEBI:17412"/>
        <dbReference type="EC" id="1.8.3.2"/>
    </reaction>
</comment>
<keyword evidence="5" id="KW-1015">Disulfide bond</keyword>
<evidence type="ECO:0000256" key="1">
    <source>
        <dbReference type="ARBA" id="ARBA00001974"/>
    </source>
</evidence>
<dbReference type="PANTHER" id="PTHR12645:SF1">
    <property type="entry name" value="FAD-LINKED SULFHYDRYL OXIDASE ERV2"/>
    <property type="match status" value="1"/>
</dbReference>
<comment type="cofactor">
    <cofactor evidence="1 6">
        <name>FAD</name>
        <dbReference type="ChEBI" id="CHEBI:57692"/>
    </cofactor>
</comment>
<dbReference type="PANTHER" id="PTHR12645">
    <property type="entry name" value="ALR/ERV"/>
    <property type="match status" value="1"/>
</dbReference>
<evidence type="ECO:0000256" key="5">
    <source>
        <dbReference type="ARBA" id="ARBA00023157"/>
    </source>
</evidence>
<dbReference type="InterPro" id="IPR017905">
    <property type="entry name" value="ERV/ALR_sulphydryl_oxidase"/>
</dbReference>
<protein>
    <recommendedName>
        <fullName evidence="6">Sulfhydryl oxidase</fullName>
        <ecNumber evidence="6">1.8.3.2</ecNumber>
    </recommendedName>
</protein>
<reference evidence="8 9" key="1">
    <citation type="submission" date="2019-03" db="EMBL/GenBank/DDBJ databases">
        <title>Sequencing 25 genomes of Wallemia mellicola.</title>
        <authorList>
            <person name="Gostincar C."/>
        </authorList>
    </citation>
    <scope>NUCLEOTIDE SEQUENCE [LARGE SCALE GENOMIC DNA]</scope>
    <source>
        <strain evidence="8 9">EXF-757</strain>
    </source>
</reference>
<dbReference type="EMBL" id="SPRX01000024">
    <property type="protein sequence ID" value="TIC65337.1"/>
    <property type="molecule type" value="Genomic_DNA"/>
</dbReference>
<evidence type="ECO:0000256" key="3">
    <source>
        <dbReference type="ARBA" id="ARBA00022827"/>
    </source>
</evidence>
<dbReference type="GO" id="GO:0005739">
    <property type="term" value="C:mitochondrion"/>
    <property type="evidence" value="ECO:0007669"/>
    <property type="project" value="TreeGrafter"/>
</dbReference>